<dbReference type="InterPro" id="IPR027417">
    <property type="entry name" value="P-loop_NTPase"/>
</dbReference>
<dbReference type="InterPro" id="IPR003959">
    <property type="entry name" value="ATPase_AAA_core"/>
</dbReference>
<dbReference type="Pfam" id="PF00004">
    <property type="entry name" value="AAA"/>
    <property type="match status" value="1"/>
</dbReference>
<dbReference type="Pfam" id="PF22942">
    <property type="entry name" value="DUF7025"/>
    <property type="match status" value="1"/>
</dbReference>
<keyword evidence="4" id="KW-1185">Reference proteome</keyword>
<dbReference type="STRING" id="576137.A0A1L7X1W5"/>
<sequence>MSSSSGSDEVVWDSDSSSRSERSKTRRKKLFRKNIRRELRDGAWKWSSRDPRKKQLTNNPNGATYVPLTDEDYALARMCFCDSRKRSYISSLGQKAINAKELEERKLNQNSLVNSEDYDIGIVRNQMGEEFLWMLSPLLRRILHEALKPKDDLLIKGDVFCLVHPYALMVGRRDELNNAFEKEETEEASQLWKVLDHTMNAYAPEYVWKGFQGFVRGDSVTYDQFWTIFNPGEKLIVMDQLNNPQILIFQTLDYSFDDGKMKARALRISLRSVVSRANSKAGIFGMNYTINVPSFIGNRAMTSLPVYPTRYAESEEDQAELERKLMERGRKWHKMVISDTSIWSYKGSAILSDGTDNFEGQGTSSTKRLKDPTDKSYFSLSTLTKGNVDNPDEDEGPEASAHIAIICPGIVKCVVVNTQKDFFVSVDDMTEVVWDENIFLNQLVLRQSKKDMLKGLVQNHLAKEFQTVGDFISRKGTGLIIVLHGPPGTGKTFAAESIAELVRRPLLSLSIGDLIADSKHLEERLDSLFDVCKEWKAILLLDEADVVLEARSIEDVRRNGIVSVFLRKLDYFEGIMFLTTNRIGTIDPAFMPRIQISILMDKLSVNQRRAVWGNFLQDGRLGLTEERKEQLEDVVQKMSKLDLNGRQIRNTFNIAQSFSFSRNGTNFITVQDLNNAAEQALEFQEYFSQENSKARSAVRSVWSSRF</sequence>
<accession>A0A1L7X1W5</accession>
<gene>
    <name evidence="3" type="ORF">PAC_08905</name>
</gene>
<evidence type="ECO:0000313" key="4">
    <source>
        <dbReference type="Proteomes" id="UP000184330"/>
    </source>
</evidence>
<reference evidence="3 4" key="1">
    <citation type="submission" date="2016-03" db="EMBL/GenBank/DDBJ databases">
        <authorList>
            <person name="Ploux O."/>
        </authorList>
    </citation>
    <scope>NUCLEOTIDE SEQUENCE [LARGE SCALE GENOMIC DNA]</scope>
    <source>
        <strain evidence="3 4">UAMH 11012</strain>
    </source>
</reference>
<dbReference type="SMART" id="SM00382">
    <property type="entry name" value="AAA"/>
    <property type="match status" value="1"/>
</dbReference>
<dbReference type="PANTHER" id="PTHR46411">
    <property type="entry name" value="FAMILY ATPASE, PUTATIVE-RELATED"/>
    <property type="match status" value="1"/>
</dbReference>
<feature type="region of interest" description="Disordered" evidence="1">
    <location>
        <begin position="1"/>
        <end position="30"/>
    </location>
</feature>
<dbReference type="InterPro" id="IPR003593">
    <property type="entry name" value="AAA+_ATPase"/>
</dbReference>
<evidence type="ECO:0000256" key="1">
    <source>
        <dbReference type="SAM" id="MobiDB-lite"/>
    </source>
</evidence>
<dbReference type="GO" id="GO:0005524">
    <property type="term" value="F:ATP binding"/>
    <property type="evidence" value="ECO:0007669"/>
    <property type="project" value="InterPro"/>
</dbReference>
<dbReference type="EMBL" id="FJOG01000013">
    <property type="protein sequence ID" value="CZR59013.1"/>
    <property type="molecule type" value="Genomic_DNA"/>
</dbReference>
<dbReference type="Proteomes" id="UP000184330">
    <property type="component" value="Unassembled WGS sequence"/>
</dbReference>
<dbReference type="Gene3D" id="3.40.50.300">
    <property type="entry name" value="P-loop containing nucleotide triphosphate hydrolases"/>
    <property type="match status" value="1"/>
</dbReference>
<dbReference type="OrthoDB" id="10042665at2759"/>
<feature type="domain" description="AAA+ ATPase" evidence="2">
    <location>
        <begin position="477"/>
        <end position="604"/>
    </location>
</feature>
<dbReference type="PANTHER" id="PTHR46411:SF3">
    <property type="entry name" value="AAA+ ATPASE DOMAIN-CONTAINING PROTEIN"/>
    <property type="match status" value="1"/>
</dbReference>
<dbReference type="GO" id="GO:0016887">
    <property type="term" value="F:ATP hydrolysis activity"/>
    <property type="evidence" value="ECO:0007669"/>
    <property type="project" value="InterPro"/>
</dbReference>
<organism evidence="3 4">
    <name type="scientific">Phialocephala subalpina</name>
    <dbReference type="NCBI Taxonomy" id="576137"/>
    <lineage>
        <taxon>Eukaryota</taxon>
        <taxon>Fungi</taxon>
        <taxon>Dikarya</taxon>
        <taxon>Ascomycota</taxon>
        <taxon>Pezizomycotina</taxon>
        <taxon>Leotiomycetes</taxon>
        <taxon>Helotiales</taxon>
        <taxon>Mollisiaceae</taxon>
        <taxon>Phialocephala</taxon>
        <taxon>Phialocephala fortinii species complex</taxon>
    </lineage>
</organism>
<protein>
    <recommendedName>
        <fullName evidence="2">AAA+ ATPase domain-containing protein</fullName>
    </recommendedName>
</protein>
<feature type="compositionally biased region" description="Low complexity" evidence="1">
    <location>
        <begin position="1"/>
        <end position="15"/>
    </location>
</feature>
<dbReference type="AlphaFoldDB" id="A0A1L7X1W5"/>
<dbReference type="InterPro" id="IPR054289">
    <property type="entry name" value="DUF7025"/>
</dbReference>
<name>A0A1L7X1W5_9HELO</name>
<proteinExistence type="predicted"/>
<evidence type="ECO:0000313" key="3">
    <source>
        <dbReference type="EMBL" id="CZR59013.1"/>
    </source>
</evidence>
<evidence type="ECO:0000259" key="2">
    <source>
        <dbReference type="SMART" id="SM00382"/>
    </source>
</evidence>
<dbReference type="CDD" id="cd19481">
    <property type="entry name" value="RecA-like_protease"/>
    <property type="match status" value="1"/>
</dbReference>
<dbReference type="SUPFAM" id="SSF52540">
    <property type="entry name" value="P-loop containing nucleoside triphosphate hydrolases"/>
    <property type="match status" value="1"/>
</dbReference>